<dbReference type="EC" id="2.4.-.-" evidence="2"/>
<dbReference type="PANTHER" id="PTHR43685:SF11">
    <property type="entry name" value="GLYCOSYLTRANSFERASE TAGX-RELATED"/>
    <property type="match status" value="1"/>
</dbReference>
<name>A0ABT7Y3C8_9VIBR</name>
<dbReference type="InterPro" id="IPR001173">
    <property type="entry name" value="Glyco_trans_2-like"/>
</dbReference>
<keyword evidence="3" id="KW-1185">Reference proteome</keyword>
<dbReference type="InterPro" id="IPR029044">
    <property type="entry name" value="Nucleotide-diphossugar_trans"/>
</dbReference>
<evidence type="ECO:0000313" key="3">
    <source>
        <dbReference type="Proteomes" id="UP001169719"/>
    </source>
</evidence>
<dbReference type="EMBL" id="JAUEOZ010000002">
    <property type="protein sequence ID" value="MDN2482549.1"/>
    <property type="molecule type" value="Genomic_DNA"/>
</dbReference>
<dbReference type="SUPFAM" id="SSF53448">
    <property type="entry name" value="Nucleotide-diphospho-sugar transferases"/>
    <property type="match status" value="1"/>
</dbReference>
<evidence type="ECO:0000259" key="1">
    <source>
        <dbReference type="Pfam" id="PF00535"/>
    </source>
</evidence>
<reference evidence="2" key="1">
    <citation type="submission" date="2024-05" db="EMBL/GenBank/DDBJ databases">
        <title>Genome Sequences of Four Agar- Degrading Marine Bacteria.</title>
        <authorList>
            <person name="Phillips E.K."/>
            <person name="Shaffer J.C."/>
            <person name="Henson M.W."/>
            <person name="Temperton B."/>
            <person name="Thrash C.J."/>
            <person name="Martin M.O."/>
        </authorList>
    </citation>
    <scope>NUCLEOTIDE SEQUENCE</scope>
    <source>
        <strain evidence="2">EKP203</strain>
    </source>
</reference>
<dbReference type="InterPro" id="IPR050834">
    <property type="entry name" value="Glycosyltransf_2"/>
</dbReference>
<feature type="domain" description="Glycosyltransferase 2-like" evidence="1">
    <location>
        <begin position="14"/>
        <end position="117"/>
    </location>
</feature>
<keyword evidence="2" id="KW-0808">Transferase</keyword>
<proteinExistence type="predicted"/>
<accession>A0ABT7Y3C8</accession>
<gene>
    <name evidence="2" type="ORF">QWJ08_14510</name>
</gene>
<dbReference type="GO" id="GO:0016757">
    <property type="term" value="F:glycosyltransferase activity"/>
    <property type="evidence" value="ECO:0007669"/>
    <property type="project" value="UniProtKB-KW"/>
</dbReference>
<dbReference type="Proteomes" id="UP001169719">
    <property type="component" value="Unassembled WGS sequence"/>
</dbReference>
<sequence>MATHNLPANDRKISIIITSYNYEKFIRTSIDSVLTQDYPHVELIVVDDCSSDSSREIISSYDDQLTSCFQEVNQGHGAAFNRGFAASTGDLVMFLDADDFLLPNALSTAIEAFEMDTSLCQYRMALVDEQGHRFDVFPKLEVKFDTQQRAENKLLHSGYYQTTVTSGLIYSRQYLTQVLPMPSEDFRQGGDGYLVSLAPLYGPVTSSEIELSGYRQHGANHSSFTNQLVKRAQWRIEHNQMRHKAIIKTAVKQQRAIDDNFYFNDVGLLSEFMCIKLFSESTPLFSQTTHTDLPEQKSTPSRTTIARQALRNLWQENISVANKLILAVWWLSIATLPKKAAQPIYSWKVLASSRPALISRLSKVLRRA</sequence>
<comment type="caution">
    <text evidence="2">The sequence shown here is derived from an EMBL/GenBank/DDBJ whole genome shotgun (WGS) entry which is preliminary data.</text>
</comment>
<evidence type="ECO:0000313" key="2">
    <source>
        <dbReference type="EMBL" id="MDN2482549.1"/>
    </source>
</evidence>
<dbReference type="PANTHER" id="PTHR43685">
    <property type="entry name" value="GLYCOSYLTRANSFERASE"/>
    <property type="match status" value="1"/>
</dbReference>
<organism evidence="2 3">
    <name type="scientific">Vibrio agarivorans</name>
    <dbReference type="NCBI Taxonomy" id="153622"/>
    <lineage>
        <taxon>Bacteria</taxon>
        <taxon>Pseudomonadati</taxon>
        <taxon>Pseudomonadota</taxon>
        <taxon>Gammaproteobacteria</taxon>
        <taxon>Vibrionales</taxon>
        <taxon>Vibrionaceae</taxon>
        <taxon>Vibrio</taxon>
    </lineage>
</organism>
<keyword evidence="2" id="KW-0328">Glycosyltransferase</keyword>
<protein>
    <submittedName>
        <fullName evidence="2">Glycosyltransferase</fullName>
        <ecNumber evidence="2">2.4.-.-</ecNumber>
    </submittedName>
</protein>
<dbReference type="Gene3D" id="3.90.550.10">
    <property type="entry name" value="Spore Coat Polysaccharide Biosynthesis Protein SpsA, Chain A"/>
    <property type="match status" value="1"/>
</dbReference>
<dbReference type="Pfam" id="PF00535">
    <property type="entry name" value="Glycos_transf_2"/>
    <property type="match status" value="1"/>
</dbReference>
<dbReference type="RefSeq" id="WP_289962622.1">
    <property type="nucleotide sequence ID" value="NZ_JAUEOZ010000002.1"/>
</dbReference>